<evidence type="ECO:0000313" key="3">
    <source>
        <dbReference type="Proteomes" id="UP000182114"/>
    </source>
</evidence>
<reference evidence="3" key="1">
    <citation type="submission" date="2016-10" db="EMBL/GenBank/DDBJ databases">
        <authorList>
            <person name="Varghese N."/>
            <person name="Submissions S."/>
        </authorList>
    </citation>
    <scope>NUCLEOTIDE SEQUENCE [LARGE SCALE GENOMIC DNA]</scope>
    <source>
        <strain evidence="3">DSM 24729</strain>
    </source>
</reference>
<evidence type="ECO:0000313" key="2">
    <source>
        <dbReference type="EMBL" id="SDE42561.1"/>
    </source>
</evidence>
<feature type="domain" description="Phosphatidate phosphatase APP1 catalytic" evidence="1">
    <location>
        <begin position="141"/>
        <end position="296"/>
    </location>
</feature>
<keyword evidence="3" id="KW-1185">Reference proteome</keyword>
<organism evidence="2 3">
    <name type="scientific">Cellulophaga baltica</name>
    <dbReference type="NCBI Taxonomy" id="76594"/>
    <lineage>
        <taxon>Bacteria</taxon>
        <taxon>Pseudomonadati</taxon>
        <taxon>Bacteroidota</taxon>
        <taxon>Flavobacteriia</taxon>
        <taxon>Flavobacteriales</taxon>
        <taxon>Flavobacteriaceae</taxon>
        <taxon>Cellulophaga</taxon>
    </lineage>
</organism>
<dbReference type="AlphaFoldDB" id="A0A1G7CTK7"/>
<accession>A0A1G7CTK7</accession>
<sequence>MYYFSVMLFKKDPLQIITFDAYGTNSHFYLRGRALEDESINLDDKGWFNLMLNTWKRLETDEVKHTNIDITLPNGQVLQTSTDNHGYFKMETAVHDLQKLANEEDWVNFQVSYSNPNIKRKITHENRFPGKILIPSKKAVFGVITDIDDTILHTGVVSTLKWRVLFNTVFKTVKNRLPLTGAPDFYNQLHRGTSGENSNPIFYVSHSPWNLYRYLELFLKQNDFPKGPILLRSFNSFFKMKRDGHKPQKQIEILGILKTYPALPIILIGDSGERDADIYKEIAEQFPDRILAIYLRSVNHKKRMIRVKSLFDNYKTTPVLFVENSDQAVAHAKKMGFI</sequence>
<protein>
    <submittedName>
        <fullName evidence="2">Uncharacterized conserved protein</fullName>
    </submittedName>
</protein>
<dbReference type="Proteomes" id="UP000182114">
    <property type="component" value="Unassembled WGS sequence"/>
</dbReference>
<gene>
    <name evidence="2" type="ORF">SAMN04487992_101129</name>
</gene>
<dbReference type="GO" id="GO:0008195">
    <property type="term" value="F:phosphatidate phosphatase activity"/>
    <property type="evidence" value="ECO:0007669"/>
    <property type="project" value="InterPro"/>
</dbReference>
<dbReference type="PANTHER" id="PTHR28208">
    <property type="entry name" value="PHOSPHATIDATE PHOSPHATASE APP1"/>
    <property type="match status" value="1"/>
</dbReference>
<dbReference type="eggNOG" id="COG4850">
    <property type="taxonomic scope" value="Bacteria"/>
</dbReference>
<proteinExistence type="predicted"/>
<evidence type="ECO:0000259" key="1">
    <source>
        <dbReference type="Pfam" id="PF09949"/>
    </source>
</evidence>
<name>A0A1G7CTK7_9FLAO</name>
<dbReference type="EMBL" id="FNBD01000001">
    <property type="protein sequence ID" value="SDE42561.1"/>
    <property type="molecule type" value="Genomic_DNA"/>
</dbReference>
<dbReference type="PANTHER" id="PTHR28208:SF3">
    <property type="entry name" value="PHOSPHATIDATE PHOSPHATASE APP1"/>
    <property type="match status" value="1"/>
</dbReference>
<dbReference type="InterPro" id="IPR052935">
    <property type="entry name" value="Mg2+_PAP"/>
</dbReference>
<dbReference type="InterPro" id="IPR019236">
    <property type="entry name" value="APP1_cat"/>
</dbReference>
<dbReference type="Pfam" id="PF09949">
    <property type="entry name" value="APP1_cat"/>
    <property type="match status" value="1"/>
</dbReference>